<dbReference type="EMBL" id="FMAF01000003">
    <property type="protein sequence ID" value="SCB20141.1"/>
    <property type="molecule type" value="Genomic_DNA"/>
</dbReference>
<feature type="site" description="Important for activity" evidence="8">
    <location>
        <position position="6"/>
    </location>
</feature>
<dbReference type="HAMAP" id="MF_02220">
    <property type="entry name" value="XylB"/>
    <property type="match status" value="1"/>
</dbReference>
<dbReference type="InterPro" id="IPR018483">
    <property type="entry name" value="Carb_kinase_FGGY_CS"/>
</dbReference>
<dbReference type="AlphaFoldDB" id="A0A1C3UXF0"/>
<dbReference type="InterPro" id="IPR006000">
    <property type="entry name" value="Xylulokinase"/>
</dbReference>
<comment type="catalytic activity">
    <reaction evidence="8 9">
        <text>D-xylulose + ATP = D-xylulose 5-phosphate + ADP + H(+)</text>
        <dbReference type="Rhea" id="RHEA:10964"/>
        <dbReference type="ChEBI" id="CHEBI:15378"/>
        <dbReference type="ChEBI" id="CHEBI:17140"/>
        <dbReference type="ChEBI" id="CHEBI:30616"/>
        <dbReference type="ChEBI" id="CHEBI:57737"/>
        <dbReference type="ChEBI" id="CHEBI:456216"/>
        <dbReference type="EC" id="2.7.1.17"/>
    </reaction>
</comment>
<dbReference type="CDD" id="cd07808">
    <property type="entry name" value="ASKHA_NBD_FGGY_EcXK-like"/>
    <property type="match status" value="1"/>
</dbReference>
<evidence type="ECO:0000256" key="4">
    <source>
        <dbReference type="ARBA" id="ARBA00022741"/>
    </source>
</evidence>
<dbReference type="Pfam" id="PF00370">
    <property type="entry name" value="FGGY_N"/>
    <property type="match status" value="1"/>
</dbReference>
<evidence type="ECO:0000256" key="6">
    <source>
        <dbReference type="ARBA" id="ARBA00022840"/>
    </source>
</evidence>
<evidence type="ECO:0000256" key="1">
    <source>
        <dbReference type="ARBA" id="ARBA00009156"/>
    </source>
</evidence>
<dbReference type="InterPro" id="IPR018485">
    <property type="entry name" value="FGGY_C"/>
</dbReference>
<dbReference type="SUPFAM" id="SSF53067">
    <property type="entry name" value="Actin-like ATPase domain"/>
    <property type="match status" value="2"/>
</dbReference>
<keyword evidence="4 8" id="KW-0547">Nucleotide-binding</keyword>
<dbReference type="RefSeq" id="WP_092573479.1">
    <property type="nucleotide sequence ID" value="NZ_FMAF01000003.1"/>
</dbReference>
<evidence type="ECO:0000256" key="3">
    <source>
        <dbReference type="ARBA" id="ARBA00022679"/>
    </source>
</evidence>
<feature type="domain" description="Carbohydrate kinase FGGY C-terminal" evidence="11">
    <location>
        <begin position="252"/>
        <end position="437"/>
    </location>
</feature>
<evidence type="ECO:0000259" key="11">
    <source>
        <dbReference type="Pfam" id="PF02782"/>
    </source>
</evidence>
<dbReference type="EC" id="2.7.1.17" evidence="8 9"/>
<dbReference type="PANTHER" id="PTHR43095">
    <property type="entry name" value="SUGAR KINASE"/>
    <property type="match status" value="1"/>
</dbReference>
<dbReference type="Proteomes" id="UP000199205">
    <property type="component" value="Unassembled WGS sequence"/>
</dbReference>
<evidence type="ECO:0000259" key="10">
    <source>
        <dbReference type="Pfam" id="PF00370"/>
    </source>
</evidence>
<evidence type="ECO:0000256" key="9">
    <source>
        <dbReference type="RuleBase" id="RU364073"/>
    </source>
</evidence>
<gene>
    <name evidence="8 9" type="primary">xylB</name>
    <name evidence="12" type="ORF">GA0061101_103505</name>
</gene>
<dbReference type="GO" id="GO:0042732">
    <property type="term" value="P:D-xylose metabolic process"/>
    <property type="evidence" value="ECO:0007669"/>
    <property type="project" value="UniProtKB-KW"/>
</dbReference>
<dbReference type="GO" id="GO:0005998">
    <property type="term" value="P:xylulose catabolic process"/>
    <property type="evidence" value="ECO:0007669"/>
    <property type="project" value="UniProtKB-UniRule"/>
</dbReference>
<comment type="similarity">
    <text evidence="1 8 9">Belongs to the FGGY kinase family.</text>
</comment>
<name>A0A1C3UXF0_9HYPH</name>
<dbReference type="NCBIfam" id="TIGR01312">
    <property type="entry name" value="XylB"/>
    <property type="match status" value="1"/>
</dbReference>
<keyword evidence="5 8" id="KW-0418">Kinase</keyword>
<protein>
    <recommendedName>
        <fullName evidence="8 9">Xylulose kinase</fullName>
        <shortName evidence="8 9">Xylulokinase</shortName>
        <ecNumber evidence="8 9">2.7.1.17</ecNumber>
    </recommendedName>
</protein>
<keyword evidence="6 8" id="KW-0067">ATP-binding</keyword>
<dbReference type="Pfam" id="PF02782">
    <property type="entry name" value="FGGY_C"/>
    <property type="match status" value="1"/>
</dbReference>
<reference evidence="12 13" key="1">
    <citation type="submission" date="2016-08" db="EMBL/GenBank/DDBJ databases">
        <authorList>
            <person name="Seilhamer J.J."/>
        </authorList>
    </citation>
    <scope>NUCLEOTIDE SEQUENCE [LARGE SCALE GENOMIC DNA]</scope>
    <source>
        <strain evidence="12 13">P1-7</strain>
    </source>
</reference>
<feature type="domain" description="Carbohydrate kinase FGGY N-terminal" evidence="10">
    <location>
        <begin position="1"/>
        <end position="242"/>
    </location>
</feature>
<sequence>MYLGLDLGTSGVKAMLIDGNQKIIGSANGDLDVSRPHSGWSEQEPAHWIRATEEAVAGLKAAHPKELAAVRGIGLSGQMHGATLLDADDKVLRPCILWNDTRSYHEAAALDANPRFRALTGNIVFPGFTAPKLAWVAKHEPDVFAKVRWVLLPKDYLRLWLTGEHMSEMSDSAGTSWLDTGKRKWSSELLAATNLDEKQMPTLVEGTEVAGKLRGELASKWGIGGDVVVAGGAGDNAASACGMGTVSHGAAFVSLGTSGVLFAANGSYLPKPESAVHAFCHALPNTWHQMGVILSATDALNWHSSVTGKSAADLTGELGETLKAPSSVTFLPYLSGERTPHNDATIRGAFIGLGHESGRVVLTQAVLEGVAFAIRDNLEALRSAGTDIARVTAIGGGSRSRYWLASIATALGVPVDLPADGDFGAAFGAARLGLIAATGADPVAVCTPPQTAGTIEPVASLSDAYADAYKRYRALYPAIKPWSAH</sequence>
<evidence type="ECO:0000313" key="13">
    <source>
        <dbReference type="Proteomes" id="UP000199205"/>
    </source>
</evidence>
<accession>A0A1C3UXF0</accession>
<evidence type="ECO:0000256" key="5">
    <source>
        <dbReference type="ARBA" id="ARBA00022777"/>
    </source>
</evidence>
<dbReference type="GO" id="GO:0004856">
    <property type="term" value="F:D-xylulokinase activity"/>
    <property type="evidence" value="ECO:0007669"/>
    <property type="project" value="UniProtKB-UniRule"/>
</dbReference>
<dbReference type="InterPro" id="IPR043129">
    <property type="entry name" value="ATPase_NBD"/>
</dbReference>
<keyword evidence="3 8" id="KW-0808">Transferase</keyword>
<comment type="function">
    <text evidence="8">Catalyzes the phosphorylation of D-xylulose to D-xylulose 5-phosphate.</text>
</comment>
<dbReference type="InterPro" id="IPR018484">
    <property type="entry name" value="FGGY_N"/>
</dbReference>
<keyword evidence="2 8" id="KW-0859">Xylose metabolism</keyword>
<dbReference type="InterPro" id="IPR050406">
    <property type="entry name" value="FGGY_Carb_Kinase"/>
</dbReference>
<dbReference type="PROSITE" id="PS00933">
    <property type="entry name" value="FGGY_KINASES_1"/>
    <property type="match status" value="1"/>
</dbReference>
<dbReference type="OrthoDB" id="9805576at2"/>
<evidence type="ECO:0000256" key="8">
    <source>
        <dbReference type="HAMAP-Rule" id="MF_02220"/>
    </source>
</evidence>
<dbReference type="PIRSF" id="PIRSF000538">
    <property type="entry name" value="GlpK"/>
    <property type="match status" value="1"/>
</dbReference>
<dbReference type="Gene3D" id="3.30.420.40">
    <property type="match status" value="2"/>
</dbReference>
<proteinExistence type="inferred from homology"/>
<feature type="active site" description="Proton acceptor" evidence="8">
    <location>
        <position position="235"/>
    </location>
</feature>
<dbReference type="GO" id="GO:0005524">
    <property type="term" value="F:ATP binding"/>
    <property type="evidence" value="ECO:0007669"/>
    <property type="project" value="UniProtKB-UniRule"/>
</dbReference>
<dbReference type="PANTHER" id="PTHR43095:SF6">
    <property type="entry name" value="XYLULOSE KINASE"/>
    <property type="match status" value="1"/>
</dbReference>
<evidence type="ECO:0000313" key="12">
    <source>
        <dbReference type="EMBL" id="SCB20141.1"/>
    </source>
</evidence>
<keyword evidence="7 8" id="KW-0119">Carbohydrate metabolism</keyword>
<evidence type="ECO:0000256" key="2">
    <source>
        <dbReference type="ARBA" id="ARBA00022629"/>
    </source>
</evidence>
<feature type="binding site" evidence="8">
    <location>
        <begin position="79"/>
        <end position="80"/>
    </location>
    <ligand>
        <name>substrate</name>
    </ligand>
</feature>
<organism evidence="12 13">
    <name type="scientific">Rhizobium lusitanum</name>
    <dbReference type="NCBI Taxonomy" id="293958"/>
    <lineage>
        <taxon>Bacteria</taxon>
        <taxon>Pseudomonadati</taxon>
        <taxon>Pseudomonadota</taxon>
        <taxon>Alphaproteobacteria</taxon>
        <taxon>Hyphomicrobiales</taxon>
        <taxon>Rhizobiaceae</taxon>
        <taxon>Rhizobium/Agrobacterium group</taxon>
        <taxon>Rhizobium</taxon>
    </lineage>
</organism>
<dbReference type="InterPro" id="IPR000577">
    <property type="entry name" value="Carb_kinase_FGGY"/>
</dbReference>
<evidence type="ECO:0000256" key="7">
    <source>
        <dbReference type="ARBA" id="ARBA00023277"/>
    </source>
</evidence>